<dbReference type="InterPro" id="IPR023213">
    <property type="entry name" value="CAT-like_dom_sf"/>
</dbReference>
<evidence type="ECO:0000256" key="2">
    <source>
        <dbReference type="ARBA" id="ARBA00022679"/>
    </source>
</evidence>
<evidence type="ECO:0000313" key="4">
    <source>
        <dbReference type="EMBL" id="KAL3825726.1"/>
    </source>
</evidence>
<dbReference type="AlphaFoldDB" id="A0ABD3SMB5"/>
<dbReference type="PANTHER" id="PTHR31623:SF110">
    <property type="entry name" value="VINORINE SYNTHASE-LIKE"/>
    <property type="match status" value="1"/>
</dbReference>
<dbReference type="PANTHER" id="PTHR31623">
    <property type="entry name" value="F21J9.9"/>
    <property type="match status" value="1"/>
</dbReference>
<dbReference type="Proteomes" id="UP001634393">
    <property type="component" value="Unassembled WGS sequence"/>
</dbReference>
<name>A0ABD3SMB5_9LAMI</name>
<protein>
    <submittedName>
        <fullName evidence="4">Uncharacterized protein</fullName>
    </submittedName>
</protein>
<accession>A0ABD3SMB5</accession>
<keyword evidence="5" id="KW-1185">Reference proteome</keyword>
<evidence type="ECO:0000256" key="1">
    <source>
        <dbReference type="ARBA" id="ARBA00009861"/>
    </source>
</evidence>
<organism evidence="4 5">
    <name type="scientific">Penstemon smallii</name>
    <dbReference type="NCBI Taxonomy" id="265156"/>
    <lineage>
        <taxon>Eukaryota</taxon>
        <taxon>Viridiplantae</taxon>
        <taxon>Streptophyta</taxon>
        <taxon>Embryophyta</taxon>
        <taxon>Tracheophyta</taxon>
        <taxon>Spermatophyta</taxon>
        <taxon>Magnoliopsida</taxon>
        <taxon>eudicotyledons</taxon>
        <taxon>Gunneridae</taxon>
        <taxon>Pentapetalae</taxon>
        <taxon>asterids</taxon>
        <taxon>lamiids</taxon>
        <taxon>Lamiales</taxon>
        <taxon>Plantaginaceae</taxon>
        <taxon>Cheloneae</taxon>
        <taxon>Penstemon</taxon>
    </lineage>
</organism>
<evidence type="ECO:0000256" key="3">
    <source>
        <dbReference type="ARBA" id="ARBA00023315"/>
    </source>
</evidence>
<gene>
    <name evidence="4" type="ORF">ACJIZ3_021755</name>
</gene>
<reference evidence="4 5" key="1">
    <citation type="submission" date="2024-12" db="EMBL/GenBank/DDBJ databases">
        <title>The unique morphological basis and parallel evolutionary history of personate flowers in Penstemon.</title>
        <authorList>
            <person name="Depatie T.H."/>
            <person name="Wessinger C.A."/>
        </authorList>
    </citation>
    <scope>NUCLEOTIDE SEQUENCE [LARGE SCALE GENOMIC DNA]</scope>
    <source>
        <strain evidence="4">WTNN_2</strain>
        <tissue evidence="4">Leaf</tissue>
    </source>
</reference>
<keyword evidence="3" id="KW-0012">Acyltransferase</keyword>
<dbReference type="Pfam" id="PF02458">
    <property type="entry name" value="Transferase"/>
    <property type="match status" value="1"/>
</dbReference>
<proteinExistence type="inferred from homology"/>
<comment type="caution">
    <text evidence="4">The sequence shown here is derived from an EMBL/GenBank/DDBJ whole genome shotgun (WGS) entry which is preliminary data.</text>
</comment>
<dbReference type="EMBL" id="JBJXBP010000006">
    <property type="protein sequence ID" value="KAL3825726.1"/>
    <property type="molecule type" value="Genomic_DNA"/>
</dbReference>
<dbReference type="Gene3D" id="3.30.559.10">
    <property type="entry name" value="Chloramphenicol acetyltransferase-like domain"/>
    <property type="match status" value="1"/>
</dbReference>
<sequence length="106" mass="11781">MRCKGYLLILKIIKNITYMFVTSLCNSGLHELDFGWQNPIWASVGNADADNPLLIGGKLVFLMDTRSGKGIEAWVALREEVMTVLEKDPKLLAFASVNPSPLKIDD</sequence>
<keyword evidence="2" id="KW-0808">Transferase</keyword>
<comment type="similarity">
    <text evidence="1">Belongs to the plant acyltransferase family.</text>
</comment>
<dbReference type="GO" id="GO:0016746">
    <property type="term" value="F:acyltransferase activity"/>
    <property type="evidence" value="ECO:0007669"/>
    <property type="project" value="UniProtKB-KW"/>
</dbReference>
<evidence type="ECO:0000313" key="5">
    <source>
        <dbReference type="Proteomes" id="UP001634393"/>
    </source>
</evidence>